<accession>A0A317EDH1</accession>
<reference evidence="2 3" key="1">
    <citation type="submission" date="2018-05" db="EMBL/GenBank/DDBJ databases">
        <title>Zavarzinia sp. HR-AS.</title>
        <authorList>
            <person name="Lee Y."/>
            <person name="Jeon C.O."/>
        </authorList>
    </citation>
    <scope>NUCLEOTIDE SEQUENCE [LARGE SCALE GENOMIC DNA]</scope>
    <source>
        <strain evidence="2 3">HR-AS</strain>
    </source>
</reference>
<dbReference type="Gene3D" id="1.10.260.40">
    <property type="entry name" value="lambda repressor-like DNA-binding domains"/>
    <property type="match status" value="1"/>
</dbReference>
<dbReference type="GO" id="GO:0003677">
    <property type="term" value="F:DNA binding"/>
    <property type="evidence" value="ECO:0007669"/>
    <property type="project" value="InterPro"/>
</dbReference>
<keyword evidence="3" id="KW-1185">Reference proteome</keyword>
<dbReference type="OrthoDB" id="9790252at2"/>
<dbReference type="Pfam" id="PF13464">
    <property type="entry name" value="RodZ_C"/>
    <property type="match status" value="1"/>
</dbReference>
<gene>
    <name evidence="2" type="ORF">DKG74_08340</name>
</gene>
<dbReference type="InterPro" id="IPR050400">
    <property type="entry name" value="Bact_Cytoskel_RodZ"/>
</dbReference>
<proteinExistence type="predicted"/>
<dbReference type="PANTHER" id="PTHR34475:SF1">
    <property type="entry name" value="CYTOSKELETON PROTEIN RODZ"/>
    <property type="match status" value="1"/>
</dbReference>
<evidence type="ECO:0000259" key="1">
    <source>
        <dbReference type="Pfam" id="PF13464"/>
    </source>
</evidence>
<dbReference type="InterPro" id="IPR025194">
    <property type="entry name" value="RodZ-like_C"/>
</dbReference>
<comment type="caution">
    <text evidence="2">The sequence shown here is derived from an EMBL/GenBank/DDBJ whole genome shotgun (WGS) entry which is preliminary data.</text>
</comment>
<dbReference type="Pfam" id="PF13413">
    <property type="entry name" value="HTH_25"/>
    <property type="match status" value="1"/>
</dbReference>
<protein>
    <recommendedName>
        <fullName evidence="1">Cytoskeleton protein RodZ-like C-terminal domain-containing protein</fullName>
    </recommendedName>
</protein>
<evidence type="ECO:0000313" key="2">
    <source>
        <dbReference type="EMBL" id="PWR24791.1"/>
    </source>
</evidence>
<dbReference type="EMBL" id="QGLE01000003">
    <property type="protein sequence ID" value="PWR24791.1"/>
    <property type="molecule type" value="Genomic_DNA"/>
</dbReference>
<organism evidence="2 3">
    <name type="scientific">Zavarzinia aquatilis</name>
    <dbReference type="NCBI Taxonomy" id="2211142"/>
    <lineage>
        <taxon>Bacteria</taxon>
        <taxon>Pseudomonadati</taxon>
        <taxon>Pseudomonadota</taxon>
        <taxon>Alphaproteobacteria</taxon>
        <taxon>Rhodospirillales</taxon>
        <taxon>Zavarziniaceae</taxon>
        <taxon>Zavarzinia</taxon>
    </lineage>
</organism>
<feature type="domain" description="Cytoskeleton protein RodZ-like C-terminal" evidence="1">
    <location>
        <begin position="277"/>
        <end position="345"/>
    </location>
</feature>
<dbReference type="AlphaFoldDB" id="A0A317EDH1"/>
<sequence length="363" mass="37286">MALGKRKPYLVSSDDQHFVPPEQELYYTGVGAQLRDARLSYGRTTAEIGQVLRLKPAHLDALERGEIEGTPGLTYALGYLRSYAQYLGLDGEAAVVAFKAELNREPENRPLVFPAPVQEAKFPTGRVLSLSVVLAVLVYGAYYYISRSNTPLAEVVPAVPAELATVPEAPAAPVAATPEAVPQHDPTAAQAAPLPAVDVPAAAQPAPVAATVPALTVAPGAPAVPGALPHVMPAPPGSVPAPMPTDVAVPAPATAAVGAVAAVAPPAAAIPAEGRVVLKASASAWVQIVGDNQEVIFTRILRAGDTYVVPARPDALLVTGNAGAVEIELDGKSLGPLGTLGQVRRNIPLDPEKLLNGAAKPPA</sequence>
<dbReference type="Proteomes" id="UP000245461">
    <property type="component" value="Unassembled WGS sequence"/>
</dbReference>
<dbReference type="PANTHER" id="PTHR34475">
    <property type="match status" value="1"/>
</dbReference>
<name>A0A317EDH1_9PROT</name>
<dbReference type="InterPro" id="IPR010982">
    <property type="entry name" value="Lambda_DNA-bd_dom_sf"/>
</dbReference>
<evidence type="ECO:0000313" key="3">
    <source>
        <dbReference type="Proteomes" id="UP000245461"/>
    </source>
</evidence>
<dbReference type="RefSeq" id="WP_109904572.1">
    <property type="nucleotide sequence ID" value="NZ_QGLE01000003.1"/>
</dbReference>